<keyword evidence="3" id="KW-1185">Reference proteome</keyword>
<feature type="compositionally biased region" description="Basic and acidic residues" evidence="1">
    <location>
        <begin position="119"/>
        <end position="134"/>
    </location>
</feature>
<protein>
    <submittedName>
        <fullName evidence="2">Uncharacterized protein</fullName>
    </submittedName>
</protein>
<dbReference type="AlphaFoldDB" id="A0A9K3CVL8"/>
<feature type="region of interest" description="Disordered" evidence="1">
    <location>
        <begin position="34"/>
        <end position="182"/>
    </location>
</feature>
<accession>A0A9K3CVL8</accession>
<evidence type="ECO:0000313" key="3">
    <source>
        <dbReference type="Proteomes" id="UP000265618"/>
    </source>
</evidence>
<feature type="compositionally biased region" description="Basic and acidic residues" evidence="1">
    <location>
        <begin position="53"/>
        <end position="70"/>
    </location>
</feature>
<gene>
    <name evidence="2" type="ORF">KIPB_005148</name>
</gene>
<organism evidence="2 3">
    <name type="scientific">Kipferlia bialata</name>
    <dbReference type="NCBI Taxonomy" id="797122"/>
    <lineage>
        <taxon>Eukaryota</taxon>
        <taxon>Metamonada</taxon>
        <taxon>Carpediemonas-like organisms</taxon>
        <taxon>Kipferlia</taxon>
    </lineage>
</organism>
<dbReference type="EMBL" id="BDIP01001174">
    <property type="protein sequence ID" value="GIQ83777.1"/>
    <property type="molecule type" value="Genomic_DNA"/>
</dbReference>
<reference evidence="2 3" key="1">
    <citation type="journal article" date="2018" name="PLoS ONE">
        <title>The draft genome of Kipferlia bialata reveals reductive genome evolution in fornicate parasites.</title>
        <authorList>
            <person name="Tanifuji G."/>
            <person name="Takabayashi S."/>
            <person name="Kume K."/>
            <person name="Takagi M."/>
            <person name="Nakayama T."/>
            <person name="Kamikawa R."/>
            <person name="Inagaki Y."/>
            <person name="Hashimoto T."/>
        </authorList>
    </citation>
    <scope>NUCLEOTIDE SEQUENCE [LARGE SCALE GENOMIC DNA]</scope>
    <source>
        <strain evidence="2">NY0173</strain>
    </source>
</reference>
<proteinExistence type="predicted"/>
<name>A0A9K3CVL8_9EUKA</name>
<sequence length="182" mass="19869">MSHYGGAKSWGESLNEYRRDKTVPKYEVRRVALAKAPKAEEPPVQPSGSGSREAVRRMNRAYDRELRTGNRIDPASGARRDSHHTSKAKVAAPKPYKPYDTRATFNPVTGHDYAADAPVPKERRPAPSAKDKAPSVRHYKSRSSAATDNIDFSPAQRVGGGRTVPGLRGGEDTSFWSTGPPG</sequence>
<dbReference type="Proteomes" id="UP000265618">
    <property type="component" value="Unassembled WGS sequence"/>
</dbReference>
<evidence type="ECO:0000313" key="2">
    <source>
        <dbReference type="EMBL" id="GIQ83777.1"/>
    </source>
</evidence>
<evidence type="ECO:0000256" key="1">
    <source>
        <dbReference type="SAM" id="MobiDB-lite"/>
    </source>
</evidence>
<comment type="caution">
    <text evidence="2">The sequence shown here is derived from an EMBL/GenBank/DDBJ whole genome shotgun (WGS) entry which is preliminary data.</text>
</comment>